<dbReference type="WormBase" id="C04C3.14">
    <property type="protein sequence ID" value="CE47554"/>
    <property type="gene ID" value="WBGene00219410"/>
</dbReference>
<evidence type="ECO:0000313" key="2">
    <source>
        <dbReference type="Proteomes" id="UP000001940"/>
    </source>
</evidence>
<evidence type="ECO:0000313" key="3">
    <source>
        <dbReference type="WormBase" id="C04C3.14"/>
    </source>
</evidence>
<dbReference type="GeneID" id="13192605"/>
<dbReference type="KEGG" id="cel:CELE_C04C3.14"/>
<gene>
    <name evidence="1 3" type="ORF">C04C3.14</name>
    <name evidence="1" type="ORF">CELE_C04C3.14</name>
</gene>
<keyword evidence="2" id="KW-1185">Reference proteome</keyword>
<dbReference type="HOGENOM" id="CLU_2887871_0_0_1"/>
<dbReference type="RefSeq" id="NP_001255249.1">
    <property type="nucleotide sequence ID" value="NM_001268320.3"/>
</dbReference>
<dbReference type="AGR" id="WB:WBGene00219410"/>
<dbReference type="PaxDb" id="6239-C04C3.14"/>
<sequence>MFSSSSKSADNLGSYSGAGNATGAGFSIGTGYGSSSSPPQYSQSASSTATYRVDPAEIAVMLF</sequence>
<dbReference type="CTD" id="13192605"/>
<accession>I2HAC2</accession>
<name>I2HAC2_CAEEL</name>
<reference evidence="1 2" key="1">
    <citation type="journal article" date="1998" name="Science">
        <title>Genome sequence of the nematode C. elegans: a platform for investigating biology.</title>
        <authorList>
            <consortium name="The C. elegans sequencing consortium"/>
            <person name="Sulson J.E."/>
            <person name="Waterston R."/>
        </authorList>
    </citation>
    <scope>NUCLEOTIDE SEQUENCE [LARGE SCALE GENOMIC DNA]</scope>
    <source>
        <strain evidence="1 2">Bristol N2</strain>
    </source>
</reference>
<dbReference type="Proteomes" id="UP000001940">
    <property type="component" value="Chromosome IV"/>
</dbReference>
<dbReference type="EMBL" id="BX284604">
    <property type="protein sequence ID" value="CCH63829.1"/>
    <property type="molecule type" value="Genomic_DNA"/>
</dbReference>
<organism evidence="1 2">
    <name type="scientific">Caenorhabditis elegans</name>
    <dbReference type="NCBI Taxonomy" id="6239"/>
    <lineage>
        <taxon>Eukaryota</taxon>
        <taxon>Metazoa</taxon>
        <taxon>Ecdysozoa</taxon>
        <taxon>Nematoda</taxon>
        <taxon>Chromadorea</taxon>
        <taxon>Rhabditida</taxon>
        <taxon>Rhabditina</taxon>
        <taxon>Rhabditomorpha</taxon>
        <taxon>Rhabditoidea</taxon>
        <taxon>Rhabditidae</taxon>
        <taxon>Peloderinae</taxon>
        <taxon>Caenorhabditis</taxon>
    </lineage>
</organism>
<evidence type="ECO:0000313" key="1">
    <source>
        <dbReference type="EMBL" id="CCH63829.1"/>
    </source>
</evidence>
<dbReference type="InParanoid" id="I2HAC2"/>
<dbReference type="Bgee" id="WBGene00219410">
    <property type="expression patterns" value="Expressed in larva and 3 other cell types or tissues"/>
</dbReference>
<protein>
    <submittedName>
        <fullName evidence="1">Uncharacterized protein</fullName>
    </submittedName>
</protein>
<dbReference type="AlphaFoldDB" id="I2HAC2"/>
<proteinExistence type="predicted"/>